<protein>
    <submittedName>
        <fullName evidence="1">Uncharacterized protein</fullName>
    </submittedName>
</protein>
<feature type="non-terminal residue" evidence="1">
    <location>
        <position position="31"/>
    </location>
</feature>
<gene>
    <name evidence="1" type="ORF">METZ01_LOCUS292915</name>
</gene>
<sequence length="31" mass="3642">MIPEDKVEDLKVQIVGLRKLLGNLQREHLEQ</sequence>
<proteinExistence type="predicted"/>
<dbReference type="AlphaFoldDB" id="A0A382LYU6"/>
<accession>A0A382LYU6</accession>
<evidence type="ECO:0000313" key="1">
    <source>
        <dbReference type="EMBL" id="SVC40061.1"/>
    </source>
</evidence>
<name>A0A382LYU6_9ZZZZ</name>
<reference evidence="1" key="1">
    <citation type="submission" date="2018-05" db="EMBL/GenBank/DDBJ databases">
        <authorList>
            <person name="Lanie J.A."/>
            <person name="Ng W.-L."/>
            <person name="Kazmierczak K.M."/>
            <person name="Andrzejewski T.M."/>
            <person name="Davidsen T.M."/>
            <person name="Wayne K.J."/>
            <person name="Tettelin H."/>
            <person name="Glass J.I."/>
            <person name="Rusch D."/>
            <person name="Podicherti R."/>
            <person name="Tsui H.-C.T."/>
            <person name="Winkler M.E."/>
        </authorList>
    </citation>
    <scope>NUCLEOTIDE SEQUENCE</scope>
</reference>
<dbReference type="EMBL" id="UINC01089187">
    <property type="protein sequence ID" value="SVC40061.1"/>
    <property type="molecule type" value="Genomic_DNA"/>
</dbReference>
<organism evidence="1">
    <name type="scientific">marine metagenome</name>
    <dbReference type="NCBI Taxonomy" id="408172"/>
    <lineage>
        <taxon>unclassified sequences</taxon>
        <taxon>metagenomes</taxon>
        <taxon>ecological metagenomes</taxon>
    </lineage>
</organism>